<dbReference type="PANTHER" id="PTHR46647">
    <property type="entry name" value="RAB9 EFFECTOR PROTEIN WITH KELCH MOTIFS"/>
    <property type="match status" value="1"/>
</dbReference>
<dbReference type="PANTHER" id="PTHR46647:SF1">
    <property type="entry name" value="RAB9 EFFECTOR PROTEIN WITH KELCH MOTIFS"/>
    <property type="match status" value="1"/>
</dbReference>
<proteinExistence type="predicted"/>
<dbReference type="InterPro" id="IPR006652">
    <property type="entry name" value="Kelch_1"/>
</dbReference>
<dbReference type="OrthoDB" id="10251809at2759"/>
<dbReference type="InterPro" id="IPR015915">
    <property type="entry name" value="Kelch-typ_b-propeller"/>
</dbReference>
<dbReference type="Proteomes" id="UP000297703">
    <property type="component" value="Unassembled WGS sequence"/>
</dbReference>
<gene>
    <name evidence="6" type="ORF">DR999_PMT08593</name>
</gene>
<evidence type="ECO:0000256" key="5">
    <source>
        <dbReference type="SAM" id="MobiDB-lite"/>
    </source>
</evidence>
<evidence type="ECO:0000256" key="4">
    <source>
        <dbReference type="ARBA" id="ARBA00039295"/>
    </source>
</evidence>
<keyword evidence="1" id="KW-0880">Kelch repeat</keyword>
<dbReference type="Pfam" id="PF24681">
    <property type="entry name" value="Kelch_KLHDC2_KLHL20_DRC7"/>
    <property type="match status" value="1"/>
</dbReference>
<reference evidence="6 7" key="1">
    <citation type="submission" date="2019-04" db="EMBL/GenBank/DDBJ databases">
        <title>Draft genome of the big-headed turtle Platysternon megacephalum.</title>
        <authorList>
            <person name="Gong S."/>
        </authorList>
    </citation>
    <scope>NUCLEOTIDE SEQUENCE [LARGE SCALE GENOMIC DNA]</scope>
    <source>
        <strain evidence="6">DO16091913</strain>
        <tissue evidence="6">Muscle</tissue>
    </source>
</reference>
<comment type="function">
    <text evidence="3">Rab9 effector required for endosome to trans-Golgi network (TGN) transport.</text>
</comment>
<dbReference type="Gene3D" id="2.120.10.80">
    <property type="entry name" value="Kelch-type beta propeller"/>
    <property type="match status" value="2"/>
</dbReference>
<name>A0A4D9EHY6_9SAUR</name>
<keyword evidence="7" id="KW-1185">Reference proteome</keyword>
<dbReference type="AlphaFoldDB" id="A0A4D9EHY6"/>
<reference evidence="6 7" key="2">
    <citation type="submission" date="2019-04" db="EMBL/GenBank/DDBJ databases">
        <title>The genome sequence of big-headed turtle.</title>
        <authorList>
            <person name="Gong S."/>
        </authorList>
    </citation>
    <scope>NUCLEOTIDE SEQUENCE [LARGE SCALE GENOMIC DNA]</scope>
    <source>
        <strain evidence="6">DO16091913</strain>
        <tissue evidence="6">Muscle</tissue>
    </source>
</reference>
<evidence type="ECO:0000256" key="2">
    <source>
        <dbReference type="ARBA" id="ARBA00022737"/>
    </source>
</evidence>
<keyword evidence="2" id="KW-0677">Repeat</keyword>
<dbReference type="SMART" id="SM00612">
    <property type="entry name" value="Kelch"/>
    <property type="match status" value="2"/>
</dbReference>
<organism evidence="6 7">
    <name type="scientific">Platysternon megacephalum</name>
    <name type="common">big-headed turtle</name>
    <dbReference type="NCBI Taxonomy" id="55544"/>
    <lineage>
        <taxon>Eukaryota</taxon>
        <taxon>Metazoa</taxon>
        <taxon>Chordata</taxon>
        <taxon>Craniata</taxon>
        <taxon>Vertebrata</taxon>
        <taxon>Euteleostomi</taxon>
        <taxon>Archelosauria</taxon>
        <taxon>Testudinata</taxon>
        <taxon>Testudines</taxon>
        <taxon>Cryptodira</taxon>
        <taxon>Durocryptodira</taxon>
        <taxon>Testudinoidea</taxon>
        <taxon>Platysternidae</taxon>
        <taxon>Platysternon</taxon>
    </lineage>
</organism>
<comment type="caution">
    <text evidence="6">The sequence shown here is derived from an EMBL/GenBank/DDBJ whole genome shotgun (WGS) entry which is preliminary data.</text>
</comment>
<sequence length="445" mass="48015">MLGNVVSVGPSIFEVGGEERGLTPPRGPEQAEGSEGPGAVAGVAREARSLLPARRFSAPGGQWRFMRPKLLPVLEPGAVPQRATWYTLVPLGESPSARVGHNCLYLPPAPTAGKGQVVIVGGADPNGSFSDAHIIDLDRHQWAMPGWVGLLPRYEHATFIPTSSPTSLWVFGGADQSGNRNCVQVLNLETGIWESPKVIGTQPLPRTFHTSSAAIGDRLYVLGGGDKGAEPVKDPQLHMFDTATLTWSQPEVHGNPPSPRHGHVVVAVGTKLFIHGGLSGDTFYNDLFCIDTNDMRWEKLPAAGDVPGGRAAHSAAAFGDHLYIFGGMDPTGALDTMYKYHIENQQWTLLEFDSPLPPGRLDHSMCIVPWQVCVSVKNRDSEAVTSRNTIGKEATETVSDEGDSDQKKQIGKGCTEDKLMYLFLIFGGMDTQGEIHRDCIVNLIK</sequence>
<dbReference type="EMBL" id="QXTE01000069">
    <property type="protein sequence ID" value="TFK08405.1"/>
    <property type="molecule type" value="Genomic_DNA"/>
</dbReference>
<dbReference type="SUPFAM" id="SSF117281">
    <property type="entry name" value="Kelch motif"/>
    <property type="match status" value="1"/>
</dbReference>
<evidence type="ECO:0000313" key="6">
    <source>
        <dbReference type="EMBL" id="TFK08405.1"/>
    </source>
</evidence>
<evidence type="ECO:0000313" key="7">
    <source>
        <dbReference type="Proteomes" id="UP000297703"/>
    </source>
</evidence>
<feature type="region of interest" description="Disordered" evidence="5">
    <location>
        <begin position="15"/>
        <end position="39"/>
    </location>
</feature>
<protein>
    <recommendedName>
        <fullName evidence="4">Rab9 effector protein with kelch motifs</fullName>
    </recommendedName>
</protein>
<evidence type="ECO:0000256" key="1">
    <source>
        <dbReference type="ARBA" id="ARBA00022441"/>
    </source>
</evidence>
<dbReference type="STRING" id="55544.A0A4D9EHY6"/>
<evidence type="ECO:0000256" key="3">
    <source>
        <dbReference type="ARBA" id="ARBA00037224"/>
    </source>
</evidence>
<accession>A0A4D9EHY6</accession>
<dbReference type="InterPro" id="IPR052124">
    <property type="entry name" value="Rab9_kelch_effector"/>
</dbReference>